<reference evidence="1 2" key="1">
    <citation type="submission" date="2019-07" db="EMBL/GenBank/DDBJ databases">
        <authorList>
            <person name="Huq M.A."/>
        </authorList>
    </citation>
    <scope>NUCLEOTIDE SEQUENCE [LARGE SCALE GENOMIC DNA]</scope>
    <source>
        <strain evidence="1 2">MAH-19</strain>
    </source>
</reference>
<dbReference type="AlphaFoldDB" id="A0A556M9C5"/>
<dbReference type="OrthoDB" id="2677922at2"/>
<accession>A0A556M9C5</accession>
<dbReference type="RefSeq" id="WP_144250470.1">
    <property type="nucleotide sequence ID" value="NZ_VLPK01000006.1"/>
</dbReference>
<evidence type="ECO:0000313" key="2">
    <source>
        <dbReference type="Proteomes" id="UP000318733"/>
    </source>
</evidence>
<comment type="caution">
    <text evidence="1">The sequence shown here is derived from an EMBL/GenBank/DDBJ whole genome shotgun (WGS) entry which is preliminary data.</text>
</comment>
<evidence type="ECO:0000313" key="1">
    <source>
        <dbReference type="EMBL" id="TSJ36503.1"/>
    </source>
</evidence>
<dbReference type="Proteomes" id="UP000318733">
    <property type="component" value="Unassembled WGS sequence"/>
</dbReference>
<sequence>MVTFEDLLGITRTRRQQLFRLLSAIKACGGILSYYEALKIGAAPLLPSKTKTIGLDRLLKELQFFEAISISADRYEVKYLIADYVEPVRIAALKACHYSLIAAKASASLLGAREIEWSWNAAMRSWKQHEI</sequence>
<protein>
    <submittedName>
        <fullName evidence="1">Uncharacterized protein</fullName>
    </submittedName>
</protein>
<keyword evidence="2" id="KW-1185">Reference proteome</keyword>
<dbReference type="EMBL" id="VLPK01000006">
    <property type="protein sequence ID" value="TSJ36503.1"/>
    <property type="molecule type" value="Genomic_DNA"/>
</dbReference>
<organism evidence="1 2">
    <name type="scientific">Mucilaginibacter corticis</name>
    <dbReference type="NCBI Taxonomy" id="2597670"/>
    <lineage>
        <taxon>Bacteria</taxon>
        <taxon>Pseudomonadati</taxon>
        <taxon>Bacteroidota</taxon>
        <taxon>Sphingobacteriia</taxon>
        <taxon>Sphingobacteriales</taxon>
        <taxon>Sphingobacteriaceae</taxon>
        <taxon>Mucilaginibacter</taxon>
    </lineage>
</organism>
<gene>
    <name evidence="1" type="ORF">FO440_21975</name>
</gene>
<name>A0A556M9C5_9SPHI</name>
<proteinExistence type="predicted"/>